<dbReference type="EMBL" id="CP032568">
    <property type="protein sequence ID" value="AYF79224.1"/>
    <property type="molecule type" value="Genomic_DNA"/>
</dbReference>
<evidence type="ECO:0000256" key="1">
    <source>
        <dbReference type="SAM" id="Phobius"/>
    </source>
</evidence>
<evidence type="ECO:0000313" key="2">
    <source>
        <dbReference type="EMBL" id="AYF79224.1"/>
    </source>
</evidence>
<feature type="transmembrane region" description="Helical" evidence="1">
    <location>
        <begin position="167"/>
        <end position="190"/>
    </location>
</feature>
<gene>
    <name evidence="2" type="ORF">D7D52_20355</name>
</gene>
<feature type="transmembrane region" description="Helical" evidence="1">
    <location>
        <begin position="78"/>
        <end position="98"/>
    </location>
</feature>
<feature type="transmembrane region" description="Helical" evidence="1">
    <location>
        <begin position="110"/>
        <end position="129"/>
    </location>
</feature>
<feature type="transmembrane region" description="Helical" evidence="1">
    <location>
        <begin position="196"/>
        <end position="217"/>
    </location>
</feature>
<keyword evidence="1" id="KW-0812">Transmembrane</keyword>
<sequence>MTFVRPAGQAEYPSDTADRQNRLRHTATGLAWTLIFAYVVAELVTATAWRTAYSFRYDTISDLGVTACTPSVCSPLHLVMNATFVALGLITIIGAMGFRDYLPHGLRQWSIVALAVVIGLSTAATAMFLSNDGVVVHFLAVLPAFVSRHIVLILLTVWLWKQRRLVAVWSAFCAATGITGTVLLAIGLQVGITERLVFYPLPTWMAVTGTAIALTPLRIRARQRIRSRTATATLTSN</sequence>
<feature type="transmembrane region" description="Helical" evidence="1">
    <location>
        <begin position="29"/>
        <end position="49"/>
    </location>
</feature>
<keyword evidence="1" id="KW-0472">Membrane</keyword>
<reference evidence="2 3" key="1">
    <citation type="submission" date="2018-09" db="EMBL/GenBank/DDBJ databases">
        <title>Nocardia yunnanensis sp. nov., an actinomycete isolated from a soil sample.</title>
        <authorList>
            <person name="Zhang J."/>
        </authorList>
    </citation>
    <scope>NUCLEOTIDE SEQUENCE [LARGE SCALE GENOMIC DNA]</scope>
    <source>
        <strain evidence="2 3">CFHS0054</strain>
    </source>
</reference>
<organism evidence="2 3">
    <name type="scientific">Nocardia yunnanensis</name>
    <dbReference type="NCBI Taxonomy" id="2382165"/>
    <lineage>
        <taxon>Bacteria</taxon>
        <taxon>Bacillati</taxon>
        <taxon>Actinomycetota</taxon>
        <taxon>Actinomycetes</taxon>
        <taxon>Mycobacteriales</taxon>
        <taxon>Nocardiaceae</taxon>
        <taxon>Nocardia</taxon>
    </lineage>
</organism>
<dbReference type="AlphaFoldDB" id="A0A386ZPW3"/>
<protein>
    <submittedName>
        <fullName evidence="2">DUF998 domain-containing protein</fullName>
    </submittedName>
</protein>
<name>A0A386ZPW3_9NOCA</name>
<accession>A0A386ZPW3</accession>
<dbReference type="KEGG" id="nyu:D7D52_20355"/>
<dbReference type="OrthoDB" id="5191116at2"/>
<proteinExistence type="predicted"/>
<keyword evidence="1" id="KW-1133">Transmembrane helix</keyword>
<keyword evidence="3" id="KW-1185">Reference proteome</keyword>
<dbReference type="Proteomes" id="UP000267164">
    <property type="component" value="Chromosome"/>
</dbReference>
<feature type="transmembrane region" description="Helical" evidence="1">
    <location>
        <begin position="135"/>
        <end position="160"/>
    </location>
</feature>
<evidence type="ECO:0000313" key="3">
    <source>
        <dbReference type="Proteomes" id="UP000267164"/>
    </source>
</evidence>